<dbReference type="InterPro" id="IPR050627">
    <property type="entry name" value="Nitroreductase/BluB"/>
</dbReference>
<organism evidence="1 2">
    <name type="scientific">Kitasatospora terrestris</name>
    <dbReference type="NCBI Taxonomy" id="258051"/>
    <lineage>
        <taxon>Bacteria</taxon>
        <taxon>Bacillati</taxon>
        <taxon>Actinomycetota</taxon>
        <taxon>Actinomycetes</taxon>
        <taxon>Kitasatosporales</taxon>
        <taxon>Streptomycetaceae</taxon>
        <taxon>Kitasatospora</taxon>
    </lineage>
</organism>
<evidence type="ECO:0000313" key="2">
    <source>
        <dbReference type="Proteomes" id="UP001501752"/>
    </source>
</evidence>
<protein>
    <submittedName>
        <fullName evidence="1">Nitroreductase family protein</fullName>
    </submittedName>
</protein>
<sequence length="336" mass="36392">MPCTTLDEDLTLALVSAAAAAPSLHNVQPWYFRASAPDRTIHVHAAPGRLLPRSDPDARAVHLSVGAALCNLAAAAVRLGREPVVRLLPEPSRPGLLASVRLAGRPRSGLLRRPDLHRAVWRRRSSRLPFEPEPVPEPVLSELRDAVRLDGAELRRPGPFARTRLLELTARAEQRLAQDPARRAETLACLTGPGADWGLPRYAVGPLDSTGRLPLRGFAVPPDGPARDRCAFEADPQLLLLTTRYDGPAAWLHAGLALQHALLLLTLHGVRASMLHQALEWPDLRARMSGLCRDRCVPQMLLRVGYGPAGFPTPRRAAAELLGLPAPLDRPAATVG</sequence>
<dbReference type="EMBL" id="BAABIS010000001">
    <property type="protein sequence ID" value="GAA4882759.1"/>
    <property type="molecule type" value="Genomic_DNA"/>
</dbReference>
<dbReference type="PANTHER" id="PTHR23026">
    <property type="entry name" value="NADPH NITROREDUCTASE"/>
    <property type="match status" value="1"/>
</dbReference>
<dbReference type="InterPro" id="IPR000415">
    <property type="entry name" value="Nitroreductase-like"/>
</dbReference>
<dbReference type="Proteomes" id="UP001501752">
    <property type="component" value="Unassembled WGS sequence"/>
</dbReference>
<dbReference type="SUPFAM" id="SSF55469">
    <property type="entry name" value="FMN-dependent nitroreductase-like"/>
    <property type="match status" value="2"/>
</dbReference>
<keyword evidence="2" id="KW-1185">Reference proteome</keyword>
<reference evidence="2" key="1">
    <citation type="journal article" date="2019" name="Int. J. Syst. Evol. Microbiol.">
        <title>The Global Catalogue of Microorganisms (GCM) 10K type strain sequencing project: providing services to taxonomists for standard genome sequencing and annotation.</title>
        <authorList>
            <consortium name="The Broad Institute Genomics Platform"/>
            <consortium name="The Broad Institute Genome Sequencing Center for Infectious Disease"/>
            <person name="Wu L."/>
            <person name="Ma J."/>
        </authorList>
    </citation>
    <scope>NUCLEOTIDE SEQUENCE [LARGE SCALE GENOMIC DNA]</scope>
    <source>
        <strain evidence="2">JCM 13006</strain>
    </source>
</reference>
<dbReference type="RefSeq" id="WP_345701304.1">
    <property type="nucleotide sequence ID" value="NZ_BAABIS010000001.1"/>
</dbReference>
<name>A0ABP9EMC2_9ACTN</name>
<gene>
    <name evidence="1" type="ORF">GCM10023235_74060</name>
</gene>
<evidence type="ECO:0000313" key="1">
    <source>
        <dbReference type="EMBL" id="GAA4882759.1"/>
    </source>
</evidence>
<dbReference type="NCBIfam" id="NF047509">
    <property type="entry name" value="Rv3131_FMN_oxido"/>
    <property type="match status" value="1"/>
</dbReference>
<dbReference type="Gene3D" id="3.40.109.10">
    <property type="entry name" value="NADH Oxidase"/>
    <property type="match status" value="1"/>
</dbReference>
<proteinExistence type="predicted"/>
<accession>A0ABP9EMC2</accession>
<dbReference type="PANTHER" id="PTHR23026:SF123">
    <property type="entry name" value="NAD(P)H NITROREDUCTASE RV3131-RELATED"/>
    <property type="match status" value="1"/>
</dbReference>
<comment type="caution">
    <text evidence="1">The sequence shown here is derived from an EMBL/GenBank/DDBJ whole genome shotgun (WGS) entry which is preliminary data.</text>
</comment>